<proteinExistence type="predicted"/>
<dbReference type="GO" id="GO:0005524">
    <property type="term" value="F:ATP binding"/>
    <property type="evidence" value="ECO:0007669"/>
    <property type="project" value="InterPro"/>
</dbReference>
<organism evidence="2 3">
    <name type="scientific">Actinomyces johnsonii</name>
    <dbReference type="NCBI Taxonomy" id="544581"/>
    <lineage>
        <taxon>Bacteria</taxon>
        <taxon>Bacillati</taxon>
        <taxon>Actinomycetota</taxon>
        <taxon>Actinomycetes</taxon>
        <taxon>Actinomycetales</taxon>
        <taxon>Actinomycetaceae</taxon>
        <taxon>Actinomyces</taxon>
    </lineage>
</organism>
<gene>
    <name evidence="2" type="ORF">FK256_14020</name>
</gene>
<dbReference type="Proteomes" id="UP000319010">
    <property type="component" value="Unassembled WGS sequence"/>
</dbReference>
<protein>
    <recommendedName>
        <fullName evidence="1">ATPase dynein-related AAA domain-containing protein</fullName>
    </recommendedName>
</protein>
<dbReference type="GO" id="GO:0016887">
    <property type="term" value="F:ATP hydrolysis activity"/>
    <property type="evidence" value="ECO:0007669"/>
    <property type="project" value="InterPro"/>
</dbReference>
<evidence type="ECO:0000259" key="1">
    <source>
        <dbReference type="Pfam" id="PF07728"/>
    </source>
</evidence>
<sequence>MQTPAPGPVPAVPDTEIWGDDTPVFHDQGSVVLSECGPQKRPNGETYFPRRIGNYEDVAWMRHCRQERQHILFFGPPGTGKSALSDASFPDGFEMLVCTADTTEADIVGGYIQDPSNPMTFLWANGPFLRSLERGVPFIIEEIALADPRVLSVVYPAMDGRSYVEVPSNPSLGKIPVPTGWNVVASYNPDVPGASMSDALLDRFDHNVEVTTDWDLAAGLGVDASIIRVAQDLDQRRRSGEIGWSPQLRSLLSYRDAAASFGHQYALSNLVSKTPKMYRPVVVSAIERVFPGKAAVRDKNGGSEPILLGLGPRYS</sequence>
<reference evidence="2 3" key="1">
    <citation type="submission" date="2019-06" db="EMBL/GenBank/DDBJ databases">
        <title>Draft genome sequence of Actinomyces johnsonii CCUG 34287T.</title>
        <authorList>
            <person name="Salva-Serra F."/>
            <person name="Cardew S."/>
            <person name="Moore E."/>
        </authorList>
    </citation>
    <scope>NUCLEOTIDE SEQUENCE [LARGE SCALE GENOMIC DNA]</scope>
    <source>
        <strain evidence="2 3">CCUG 34287</strain>
    </source>
</reference>
<dbReference type="SUPFAM" id="SSF52540">
    <property type="entry name" value="P-loop containing nucleoside triphosphate hydrolases"/>
    <property type="match status" value="1"/>
</dbReference>
<comment type="caution">
    <text evidence="2">The sequence shown here is derived from an EMBL/GenBank/DDBJ whole genome shotgun (WGS) entry which is preliminary data.</text>
</comment>
<dbReference type="PANTHER" id="PTHR42759">
    <property type="entry name" value="MOXR FAMILY PROTEIN"/>
    <property type="match status" value="1"/>
</dbReference>
<name>A0A507ZYF5_9ACTO</name>
<dbReference type="EMBL" id="VICB01000031">
    <property type="protein sequence ID" value="TQD41244.1"/>
    <property type="molecule type" value="Genomic_DNA"/>
</dbReference>
<dbReference type="Pfam" id="PF07728">
    <property type="entry name" value="AAA_5"/>
    <property type="match status" value="1"/>
</dbReference>
<dbReference type="PANTHER" id="PTHR42759:SF1">
    <property type="entry name" value="MAGNESIUM-CHELATASE SUBUNIT CHLD"/>
    <property type="match status" value="1"/>
</dbReference>
<dbReference type="Gene3D" id="3.40.50.300">
    <property type="entry name" value="P-loop containing nucleotide triphosphate hydrolases"/>
    <property type="match status" value="1"/>
</dbReference>
<feature type="domain" description="ATPase dynein-related AAA" evidence="1">
    <location>
        <begin position="70"/>
        <end position="204"/>
    </location>
</feature>
<dbReference type="InterPro" id="IPR050764">
    <property type="entry name" value="CbbQ/NirQ/NorQ/GpvN"/>
</dbReference>
<evidence type="ECO:0000313" key="2">
    <source>
        <dbReference type="EMBL" id="TQD41244.1"/>
    </source>
</evidence>
<dbReference type="InterPro" id="IPR027417">
    <property type="entry name" value="P-loop_NTPase"/>
</dbReference>
<dbReference type="InterPro" id="IPR011704">
    <property type="entry name" value="ATPase_dyneun-rel_AAA"/>
</dbReference>
<accession>A0A507ZYF5</accession>
<dbReference type="AlphaFoldDB" id="A0A507ZYF5"/>
<evidence type="ECO:0000313" key="3">
    <source>
        <dbReference type="Proteomes" id="UP000319010"/>
    </source>
</evidence>